<evidence type="ECO:0000256" key="3">
    <source>
        <dbReference type="ARBA" id="ARBA00022989"/>
    </source>
</evidence>
<proteinExistence type="predicted"/>
<keyword evidence="4 5" id="KW-0472">Membrane</keyword>
<dbReference type="PANTHER" id="PTHR48022:SF17">
    <property type="entry name" value="HEXOSE TRANSPORTER"/>
    <property type="match status" value="1"/>
</dbReference>
<dbReference type="Proteomes" id="UP000285860">
    <property type="component" value="Unassembled WGS sequence"/>
</dbReference>
<dbReference type="InterPro" id="IPR050360">
    <property type="entry name" value="MFS_Sugar_Transporters"/>
</dbReference>
<name>A0A420QKC1_FUSOX</name>
<evidence type="ECO:0000256" key="4">
    <source>
        <dbReference type="ARBA" id="ARBA00023136"/>
    </source>
</evidence>
<comment type="subcellular location">
    <subcellularLocation>
        <location evidence="1">Membrane</location>
        <topology evidence="1">Multi-pass membrane protein</topology>
    </subcellularLocation>
</comment>
<keyword evidence="2 5" id="KW-0812">Transmembrane</keyword>
<evidence type="ECO:0000256" key="5">
    <source>
        <dbReference type="SAM" id="Phobius"/>
    </source>
</evidence>
<evidence type="ECO:0008006" key="8">
    <source>
        <dbReference type="Google" id="ProtNLM"/>
    </source>
</evidence>
<feature type="transmembrane region" description="Helical" evidence="5">
    <location>
        <begin position="21"/>
        <end position="44"/>
    </location>
</feature>
<sequence length="163" mass="18393">MTWSYYCLLVPLYQSETVPKWIRGVIIGVYQWAITIGLLLAAVVNNTTSMRNNTGSYRIPVAVQFAWSLVLCFAREGCLLSRRTRRLPSDHPALKAELAEIQASYNYEKSLGEAFWLDCFRPPLLKRQCTGMAIQALQQLSGVNFIFTIALNTSKILESQVAL</sequence>
<dbReference type="AlphaFoldDB" id="A0A420QKC1"/>
<dbReference type="InterPro" id="IPR036259">
    <property type="entry name" value="MFS_trans_sf"/>
</dbReference>
<protein>
    <recommendedName>
        <fullName evidence="8">Major facilitator superfamily (MFS) profile domain-containing protein</fullName>
    </recommendedName>
</protein>
<dbReference type="Gene3D" id="1.20.1250.20">
    <property type="entry name" value="MFS general substrate transporter like domains"/>
    <property type="match status" value="1"/>
</dbReference>
<dbReference type="InterPro" id="IPR005828">
    <property type="entry name" value="MFS_sugar_transport-like"/>
</dbReference>
<dbReference type="PANTHER" id="PTHR48022">
    <property type="entry name" value="PLASTIDIC GLUCOSE TRANSPORTER 4"/>
    <property type="match status" value="1"/>
</dbReference>
<dbReference type="SUPFAM" id="SSF103473">
    <property type="entry name" value="MFS general substrate transporter"/>
    <property type="match status" value="1"/>
</dbReference>
<dbReference type="GO" id="GO:0005351">
    <property type="term" value="F:carbohydrate:proton symporter activity"/>
    <property type="evidence" value="ECO:0007669"/>
    <property type="project" value="TreeGrafter"/>
</dbReference>
<keyword evidence="3 5" id="KW-1133">Transmembrane helix</keyword>
<reference evidence="6 7" key="1">
    <citation type="journal article" date="2018" name="Sci. Rep.">
        <title>Characterisation of pathogen-specific regions and novel effector candidates in Fusarium oxysporum f. sp. cepae.</title>
        <authorList>
            <person name="Armitage A.D."/>
            <person name="Taylor A."/>
            <person name="Sobczyk M.K."/>
            <person name="Baxter L."/>
            <person name="Greenfield B.P."/>
            <person name="Bates H.J."/>
            <person name="Wilson F."/>
            <person name="Jackson A.C."/>
            <person name="Ott S."/>
            <person name="Harrison R.J."/>
            <person name="Clarkson J.P."/>
        </authorList>
    </citation>
    <scope>NUCLEOTIDE SEQUENCE [LARGE SCALE GENOMIC DNA]</scope>
    <source>
        <strain evidence="6 7">Fo_A28</strain>
    </source>
</reference>
<comment type="caution">
    <text evidence="6">The sequence shown here is derived from an EMBL/GenBank/DDBJ whole genome shotgun (WGS) entry which is preliminary data.</text>
</comment>
<evidence type="ECO:0000313" key="6">
    <source>
        <dbReference type="EMBL" id="RKL05250.1"/>
    </source>
</evidence>
<evidence type="ECO:0000256" key="2">
    <source>
        <dbReference type="ARBA" id="ARBA00022692"/>
    </source>
</evidence>
<dbReference type="Pfam" id="PF00083">
    <property type="entry name" value="Sugar_tr"/>
    <property type="match status" value="1"/>
</dbReference>
<gene>
    <name evidence="6" type="ORF">BFJ68_g10739</name>
</gene>
<dbReference type="GO" id="GO:0016020">
    <property type="term" value="C:membrane"/>
    <property type="evidence" value="ECO:0007669"/>
    <property type="project" value="UniProtKB-SubCell"/>
</dbReference>
<organism evidence="6 7">
    <name type="scientific">Fusarium oxysporum</name>
    <name type="common">Fusarium vascular wilt</name>
    <dbReference type="NCBI Taxonomy" id="5507"/>
    <lineage>
        <taxon>Eukaryota</taxon>
        <taxon>Fungi</taxon>
        <taxon>Dikarya</taxon>
        <taxon>Ascomycota</taxon>
        <taxon>Pezizomycotina</taxon>
        <taxon>Sordariomycetes</taxon>
        <taxon>Hypocreomycetidae</taxon>
        <taxon>Hypocreales</taxon>
        <taxon>Nectriaceae</taxon>
        <taxon>Fusarium</taxon>
        <taxon>Fusarium oxysporum species complex</taxon>
    </lineage>
</organism>
<accession>A0A420QKC1</accession>
<evidence type="ECO:0000313" key="7">
    <source>
        <dbReference type="Proteomes" id="UP000285860"/>
    </source>
</evidence>
<evidence type="ECO:0000256" key="1">
    <source>
        <dbReference type="ARBA" id="ARBA00004141"/>
    </source>
</evidence>
<dbReference type="EMBL" id="MRCY01000059">
    <property type="protein sequence ID" value="RKL05250.1"/>
    <property type="molecule type" value="Genomic_DNA"/>
</dbReference>